<comment type="similarity">
    <text evidence="1">Belongs to the short-chain dehydrogenases/reductases (SDR) family.</text>
</comment>
<dbReference type="PRINTS" id="PR00081">
    <property type="entry name" value="GDHRDH"/>
</dbReference>
<protein>
    <recommendedName>
        <fullName evidence="4">Aflatoxin biosynthesis ketoreductase nor-1</fullName>
    </recommendedName>
</protein>
<proteinExistence type="inferred from homology"/>
<dbReference type="InterPro" id="IPR051468">
    <property type="entry name" value="Fungal_SecMetab_SDRs"/>
</dbReference>
<dbReference type="Gene3D" id="3.40.50.720">
    <property type="entry name" value="NAD(P)-binding Rossmann-like Domain"/>
    <property type="match status" value="1"/>
</dbReference>
<dbReference type="HOGENOM" id="CLU_010194_9_1_1"/>
<gene>
    <name evidence="2" type="ORF">A1O9_01100</name>
</gene>
<dbReference type="Proteomes" id="UP000027920">
    <property type="component" value="Unassembled WGS sequence"/>
</dbReference>
<name>A0A072PSP1_9EURO</name>
<dbReference type="PANTHER" id="PTHR43544">
    <property type="entry name" value="SHORT-CHAIN DEHYDROGENASE/REDUCTASE"/>
    <property type="match status" value="1"/>
</dbReference>
<dbReference type="GO" id="GO:0016491">
    <property type="term" value="F:oxidoreductase activity"/>
    <property type="evidence" value="ECO:0007669"/>
    <property type="project" value="TreeGrafter"/>
</dbReference>
<dbReference type="GO" id="GO:0005737">
    <property type="term" value="C:cytoplasm"/>
    <property type="evidence" value="ECO:0007669"/>
    <property type="project" value="TreeGrafter"/>
</dbReference>
<dbReference type="Pfam" id="PF00106">
    <property type="entry name" value="adh_short"/>
    <property type="match status" value="1"/>
</dbReference>
<evidence type="ECO:0008006" key="4">
    <source>
        <dbReference type="Google" id="ProtNLM"/>
    </source>
</evidence>
<comment type="caution">
    <text evidence="2">The sequence shown here is derived from an EMBL/GenBank/DDBJ whole genome shotgun (WGS) entry which is preliminary data.</text>
</comment>
<evidence type="ECO:0000313" key="3">
    <source>
        <dbReference type="Proteomes" id="UP000027920"/>
    </source>
</evidence>
<organism evidence="2 3">
    <name type="scientific">Exophiala aquamarina CBS 119918</name>
    <dbReference type="NCBI Taxonomy" id="1182545"/>
    <lineage>
        <taxon>Eukaryota</taxon>
        <taxon>Fungi</taxon>
        <taxon>Dikarya</taxon>
        <taxon>Ascomycota</taxon>
        <taxon>Pezizomycotina</taxon>
        <taxon>Eurotiomycetes</taxon>
        <taxon>Chaetothyriomycetidae</taxon>
        <taxon>Chaetothyriales</taxon>
        <taxon>Herpotrichiellaceae</taxon>
        <taxon>Exophiala</taxon>
    </lineage>
</organism>
<dbReference type="SUPFAM" id="SSF51735">
    <property type="entry name" value="NAD(P)-binding Rossmann-fold domains"/>
    <property type="match status" value="1"/>
</dbReference>
<dbReference type="OrthoDB" id="4108231at2759"/>
<evidence type="ECO:0000313" key="2">
    <source>
        <dbReference type="EMBL" id="KEF63124.1"/>
    </source>
</evidence>
<dbReference type="InterPro" id="IPR036291">
    <property type="entry name" value="NAD(P)-bd_dom_sf"/>
</dbReference>
<evidence type="ECO:0000256" key="1">
    <source>
        <dbReference type="ARBA" id="ARBA00006484"/>
    </source>
</evidence>
<dbReference type="VEuPathDB" id="FungiDB:A1O9_01100"/>
<dbReference type="RefSeq" id="XP_013265714.1">
    <property type="nucleotide sequence ID" value="XM_013410260.1"/>
</dbReference>
<keyword evidence="3" id="KW-1185">Reference proteome</keyword>
<accession>A0A072PSP1</accession>
<dbReference type="AlphaFoldDB" id="A0A072PSP1"/>
<dbReference type="GeneID" id="25276048"/>
<dbReference type="EMBL" id="AMGV01000001">
    <property type="protein sequence ID" value="KEF63124.1"/>
    <property type="molecule type" value="Genomic_DNA"/>
</dbReference>
<sequence length="175" mass="19300">MTPTVILISGANRGIGRALLERYLLRPSHVVIAANRDPDHASSKSLASLPKHPESQLVVVKVDAKSETDAANTAKQLQQKDGIDHIDIVIANAGVSYRFGKVSEINIDDIKDHMEPNAYGVVRLYQATLSLLLKSRNPKWVTVGSVAGSIERRPSATDVDWRYYILGLMMLNLDR</sequence>
<dbReference type="PANTHER" id="PTHR43544:SF26">
    <property type="entry name" value="SHORT CHAIN DEHYDROGENASE_REDUCTASE FAMILY OXIDOREDUCTASE (JCVI)"/>
    <property type="match status" value="1"/>
</dbReference>
<reference evidence="2 3" key="1">
    <citation type="submission" date="2013-03" db="EMBL/GenBank/DDBJ databases">
        <title>The Genome Sequence of Exophiala aquamarina CBS 119918.</title>
        <authorList>
            <consortium name="The Broad Institute Genomics Platform"/>
            <person name="Cuomo C."/>
            <person name="de Hoog S."/>
            <person name="Gorbushina A."/>
            <person name="Walker B."/>
            <person name="Young S.K."/>
            <person name="Zeng Q."/>
            <person name="Gargeya S."/>
            <person name="Fitzgerald M."/>
            <person name="Haas B."/>
            <person name="Abouelleil A."/>
            <person name="Allen A.W."/>
            <person name="Alvarado L."/>
            <person name="Arachchi H.M."/>
            <person name="Berlin A.M."/>
            <person name="Chapman S.B."/>
            <person name="Gainer-Dewar J."/>
            <person name="Goldberg J."/>
            <person name="Griggs A."/>
            <person name="Gujja S."/>
            <person name="Hansen M."/>
            <person name="Howarth C."/>
            <person name="Imamovic A."/>
            <person name="Ireland A."/>
            <person name="Larimer J."/>
            <person name="McCowan C."/>
            <person name="Murphy C."/>
            <person name="Pearson M."/>
            <person name="Poon T.W."/>
            <person name="Priest M."/>
            <person name="Roberts A."/>
            <person name="Saif S."/>
            <person name="Shea T."/>
            <person name="Sisk P."/>
            <person name="Sykes S."/>
            <person name="Wortman J."/>
            <person name="Nusbaum C."/>
            <person name="Birren B."/>
        </authorList>
    </citation>
    <scope>NUCLEOTIDE SEQUENCE [LARGE SCALE GENOMIC DNA]</scope>
    <source>
        <strain evidence="2 3">CBS 119918</strain>
    </source>
</reference>
<dbReference type="InterPro" id="IPR002347">
    <property type="entry name" value="SDR_fam"/>
</dbReference>